<dbReference type="GO" id="GO:0008381">
    <property type="term" value="F:mechanosensitive monoatomic ion channel activity"/>
    <property type="evidence" value="ECO:0007669"/>
    <property type="project" value="UniProtKB-ARBA"/>
</dbReference>
<dbReference type="SUPFAM" id="SSF82861">
    <property type="entry name" value="Mechanosensitive channel protein MscS (YggB), transmembrane region"/>
    <property type="match status" value="1"/>
</dbReference>
<evidence type="ECO:0000256" key="4">
    <source>
        <dbReference type="ARBA" id="ARBA00022692"/>
    </source>
</evidence>
<dbReference type="InterPro" id="IPR010920">
    <property type="entry name" value="LSM_dom_sf"/>
</dbReference>
<evidence type="ECO:0000259" key="8">
    <source>
        <dbReference type="Pfam" id="PF00924"/>
    </source>
</evidence>
<feature type="transmembrane region" description="Helical" evidence="7">
    <location>
        <begin position="19"/>
        <end position="41"/>
    </location>
</feature>
<evidence type="ECO:0000256" key="6">
    <source>
        <dbReference type="ARBA" id="ARBA00023136"/>
    </source>
</evidence>
<dbReference type="Gene3D" id="2.30.30.60">
    <property type="match status" value="1"/>
</dbReference>
<evidence type="ECO:0000256" key="2">
    <source>
        <dbReference type="ARBA" id="ARBA00008017"/>
    </source>
</evidence>
<feature type="domain" description="Mechanosensitive ion channel transmembrane helices 2/3" evidence="10">
    <location>
        <begin position="143"/>
        <end position="183"/>
    </location>
</feature>
<sequence>MSIAQISDWFQSLYRTDAWIYQVFTVVLLTVFASALARYLLNRLAVQLARTATYWDDALIHAARRPLTWLVWVIGLSVAAELVAPDARSELFDFVDPARRLAIIVLVVWFLVGFINNVAHALVQPREGHTPVDVTTATAISRLLRISVIVTAALVAAQSLGFSISGVLAFGGVGGIAVGFAAKDLLANFFGGLMIYLDRPFVVGEWIRSPDRNIEGTVEHIGWRLTTIRTFDKRPLYVPNSAFATISVENPSRMRNRRIFETLGIRIEDSDKLPAIVADVRTMLASHPELDNEQTLIVNFNGVGPSSLDFFIYTFTRTTVWVEFHAVKEKVLFEVMAIIARHGAELARPTTRLLRDEAVGSEKPQS</sequence>
<feature type="domain" description="Mechanosensitive ion channel MscS C-terminal" evidence="9">
    <location>
        <begin position="269"/>
        <end position="345"/>
    </location>
</feature>
<dbReference type="InterPro" id="IPR011066">
    <property type="entry name" value="MscS_channel_C_sf"/>
</dbReference>
<name>A0A4U0QEH5_9NEIS</name>
<evidence type="ECO:0000256" key="1">
    <source>
        <dbReference type="ARBA" id="ARBA00004651"/>
    </source>
</evidence>
<accession>A0A4U0QEH5</accession>
<dbReference type="InterPro" id="IPR045042">
    <property type="entry name" value="YnaI-like"/>
</dbReference>
<dbReference type="Proteomes" id="UP000310016">
    <property type="component" value="Unassembled WGS sequence"/>
</dbReference>
<dbReference type="PANTHER" id="PTHR43634">
    <property type="entry name" value="OW CONDUCTANCE MECHANOSENSITIVE CHANNEL"/>
    <property type="match status" value="1"/>
</dbReference>
<protein>
    <submittedName>
        <fullName evidence="11">Mechanosensitive ion channel family protein</fullName>
    </submittedName>
</protein>
<dbReference type="SUPFAM" id="SSF82689">
    <property type="entry name" value="Mechanosensitive channel protein MscS (YggB), C-terminal domain"/>
    <property type="match status" value="1"/>
</dbReference>
<dbReference type="PANTHER" id="PTHR43634:SF2">
    <property type="entry name" value="LOW CONDUCTANCE MECHANOSENSITIVE CHANNEL YNAI"/>
    <property type="match status" value="1"/>
</dbReference>
<keyword evidence="6 7" id="KW-0472">Membrane</keyword>
<dbReference type="InterPro" id="IPR006685">
    <property type="entry name" value="MscS_channel_2nd"/>
</dbReference>
<feature type="transmembrane region" description="Helical" evidence="7">
    <location>
        <begin position="100"/>
        <end position="123"/>
    </location>
</feature>
<dbReference type="Pfam" id="PF21082">
    <property type="entry name" value="MS_channel_3rd"/>
    <property type="match status" value="1"/>
</dbReference>
<keyword evidence="5 7" id="KW-1133">Transmembrane helix</keyword>
<evidence type="ECO:0000256" key="3">
    <source>
        <dbReference type="ARBA" id="ARBA00022475"/>
    </source>
</evidence>
<evidence type="ECO:0000313" key="12">
    <source>
        <dbReference type="Proteomes" id="UP000310016"/>
    </source>
</evidence>
<dbReference type="Gene3D" id="3.30.70.100">
    <property type="match status" value="1"/>
</dbReference>
<evidence type="ECO:0000313" key="11">
    <source>
        <dbReference type="EMBL" id="TJZ74264.1"/>
    </source>
</evidence>
<feature type="transmembrane region" description="Helical" evidence="7">
    <location>
        <begin position="143"/>
        <end position="170"/>
    </location>
</feature>
<dbReference type="InterPro" id="IPR049278">
    <property type="entry name" value="MS_channel_C"/>
</dbReference>
<keyword evidence="3" id="KW-1003">Cell membrane</keyword>
<dbReference type="GO" id="GO:0005886">
    <property type="term" value="C:plasma membrane"/>
    <property type="evidence" value="ECO:0007669"/>
    <property type="project" value="UniProtKB-SubCell"/>
</dbReference>
<reference evidence="11 12" key="1">
    <citation type="submission" date="2019-04" db="EMBL/GenBank/DDBJ databases">
        <title>Chitiniphilus eburnea sp. nov., a novel chitinolytic bacterium isolated from aquaculture sludge.</title>
        <authorList>
            <person name="Sheng M."/>
        </authorList>
    </citation>
    <scope>NUCLEOTIDE SEQUENCE [LARGE SCALE GENOMIC DNA]</scope>
    <source>
        <strain evidence="11 12">HX-2-15</strain>
    </source>
</reference>
<dbReference type="InterPro" id="IPR023408">
    <property type="entry name" value="MscS_beta-dom_sf"/>
</dbReference>
<dbReference type="InterPro" id="IPR011014">
    <property type="entry name" value="MscS_channel_TM-2"/>
</dbReference>
<evidence type="ECO:0000256" key="7">
    <source>
        <dbReference type="SAM" id="Phobius"/>
    </source>
</evidence>
<dbReference type="InterPro" id="IPR006686">
    <property type="entry name" value="MscS_channel_CS"/>
</dbReference>
<comment type="similarity">
    <text evidence="2">Belongs to the MscS (TC 1.A.23) family.</text>
</comment>
<feature type="domain" description="Mechanosensitive ion channel MscS" evidence="8">
    <location>
        <begin position="184"/>
        <end position="253"/>
    </location>
</feature>
<comment type="subcellular location">
    <subcellularLocation>
        <location evidence="1">Cell membrane</location>
        <topology evidence="1">Multi-pass membrane protein</topology>
    </subcellularLocation>
</comment>
<evidence type="ECO:0000259" key="9">
    <source>
        <dbReference type="Pfam" id="PF21082"/>
    </source>
</evidence>
<evidence type="ECO:0000259" key="10">
    <source>
        <dbReference type="Pfam" id="PF21088"/>
    </source>
</evidence>
<dbReference type="EMBL" id="SUMF01000006">
    <property type="protein sequence ID" value="TJZ74264.1"/>
    <property type="molecule type" value="Genomic_DNA"/>
</dbReference>
<dbReference type="Pfam" id="PF00924">
    <property type="entry name" value="MS_channel_2nd"/>
    <property type="match status" value="1"/>
</dbReference>
<comment type="caution">
    <text evidence="11">The sequence shown here is derived from an EMBL/GenBank/DDBJ whole genome shotgun (WGS) entry which is preliminary data.</text>
</comment>
<dbReference type="OrthoDB" id="9775207at2"/>
<keyword evidence="12" id="KW-1185">Reference proteome</keyword>
<dbReference type="RefSeq" id="WP_136772813.1">
    <property type="nucleotide sequence ID" value="NZ_CP156074.1"/>
</dbReference>
<dbReference type="PROSITE" id="PS01246">
    <property type="entry name" value="UPF0003"/>
    <property type="match status" value="1"/>
</dbReference>
<gene>
    <name evidence="11" type="ORF">FAZ21_08240</name>
</gene>
<dbReference type="Pfam" id="PF21088">
    <property type="entry name" value="MS_channel_1st"/>
    <property type="match status" value="1"/>
</dbReference>
<keyword evidence="4 7" id="KW-0812">Transmembrane</keyword>
<dbReference type="AlphaFoldDB" id="A0A4U0QEH5"/>
<dbReference type="InterPro" id="IPR049142">
    <property type="entry name" value="MS_channel_1st"/>
</dbReference>
<organism evidence="11 12">
    <name type="scientific">Chitiniphilus eburneus</name>
    <dbReference type="NCBI Taxonomy" id="2571148"/>
    <lineage>
        <taxon>Bacteria</taxon>
        <taxon>Pseudomonadati</taxon>
        <taxon>Pseudomonadota</taxon>
        <taxon>Betaproteobacteria</taxon>
        <taxon>Neisseriales</taxon>
        <taxon>Chitinibacteraceae</taxon>
        <taxon>Chitiniphilus</taxon>
    </lineage>
</organism>
<dbReference type="SUPFAM" id="SSF50182">
    <property type="entry name" value="Sm-like ribonucleoproteins"/>
    <property type="match status" value="1"/>
</dbReference>
<proteinExistence type="inferred from homology"/>
<dbReference type="Gene3D" id="1.10.287.1260">
    <property type="match status" value="1"/>
</dbReference>
<evidence type="ECO:0000256" key="5">
    <source>
        <dbReference type="ARBA" id="ARBA00022989"/>
    </source>
</evidence>